<protein>
    <submittedName>
        <fullName evidence="2">Putative integral membrane protein</fullName>
    </submittedName>
</protein>
<dbReference type="InterPro" id="IPR018729">
    <property type="entry name" value="DUF2269_transmembrane"/>
</dbReference>
<reference evidence="2 3" key="1">
    <citation type="submission" date="2015-09" db="EMBL/GenBank/DDBJ databases">
        <authorList>
            <consortium name="Swine Surveillance"/>
        </authorList>
    </citation>
    <scope>NUCLEOTIDE SEQUENCE [LARGE SCALE GENOMIC DNA]</scope>
    <source>
        <strain evidence="2 3">CECT 8399</strain>
    </source>
</reference>
<organism evidence="2 3">
    <name type="scientific">Leisingera aquaemixtae</name>
    <dbReference type="NCBI Taxonomy" id="1396826"/>
    <lineage>
        <taxon>Bacteria</taxon>
        <taxon>Pseudomonadati</taxon>
        <taxon>Pseudomonadota</taxon>
        <taxon>Alphaproteobacteria</taxon>
        <taxon>Rhodobacterales</taxon>
        <taxon>Roseobacteraceae</taxon>
        <taxon>Leisingera</taxon>
    </lineage>
</organism>
<dbReference type="STRING" id="1396826.PHA8399_02653"/>
<accession>A0A0P1HMF0</accession>
<dbReference type="EMBL" id="CYSR01000027">
    <property type="protein sequence ID" value="CUI00521.1"/>
    <property type="molecule type" value="Genomic_DNA"/>
</dbReference>
<dbReference type="RefSeq" id="WP_058286594.1">
    <property type="nucleotide sequence ID" value="NZ_CP176615.1"/>
</dbReference>
<keyword evidence="1" id="KW-0812">Transmembrane</keyword>
<keyword evidence="1" id="KW-0472">Membrane</keyword>
<feature type="transmembrane region" description="Helical" evidence="1">
    <location>
        <begin position="38"/>
        <end position="62"/>
    </location>
</feature>
<evidence type="ECO:0000313" key="2">
    <source>
        <dbReference type="EMBL" id="CUI00521.1"/>
    </source>
</evidence>
<dbReference type="Pfam" id="PF10027">
    <property type="entry name" value="DUF2269"/>
    <property type="match status" value="1"/>
</dbReference>
<feature type="transmembrane region" description="Helical" evidence="1">
    <location>
        <begin position="129"/>
        <end position="151"/>
    </location>
</feature>
<evidence type="ECO:0000256" key="1">
    <source>
        <dbReference type="SAM" id="Phobius"/>
    </source>
</evidence>
<sequence>MDLDLVLRWLHVTGACVLLGTGAGIAFFMLMAHRTKDAVLVAHTASVVVLADLLFTATAVIAQPVTGGLLAWRLGWPLGEGWLALSLGLYVLTGAFWLPVVWIQLRLRDLARAAAEAGQALPARYHRLFAIWFACGIPAFAAVLAILWLMLARPDLGVWLAR</sequence>
<gene>
    <name evidence="2" type="ORF">PHA8399_02653</name>
</gene>
<keyword evidence="1" id="KW-1133">Transmembrane helix</keyword>
<evidence type="ECO:0000313" key="3">
    <source>
        <dbReference type="Proteomes" id="UP000051326"/>
    </source>
</evidence>
<name>A0A0P1HMF0_9RHOB</name>
<proteinExistence type="predicted"/>
<dbReference type="AlphaFoldDB" id="A0A0P1HMF0"/>
<feature type="transmembrane region" description="Helical" evidence="1">
    <location>
        <begin position="82"/>
        <end position="103"/>
    </location>
</feature>
<feature type="transmembrane region" description="Helical" evidence="1">
    <location>
        <begin position="6"/>
        <end position="31"/>
    </location>
</feature>
<dbReference type="Proteomes" id="UP000051326">
    <property type="component" value="Unassembled WGS sequence"/>
</dbReference>